<dbReference type="Proteomes" id="UP001365542">
    <property type="component" value="Unassembled WGS sequence"/>
</dbReference>
<dbReference type="InterPro" id="IPR036047">
    <property type="entry name" value="F-box-like_dom_sf"/>
</dbReference>
<gene>
    <name evidence="3" type="ORF">TWF694_002029</name>
</gene>
<proteinExistence type="predicted"/>
<accession>A0AAV9X782</accession>
<dbReference type="Pfam" id="PF00646">
    <property type="entry name" value="F-box"/>
    <property type="match status" value="1"/>
</dbReference>
<dbReference type="AlphaFoldDB" id="A0AAV9X782"/>
<organism evidence="3 4">
    <name type="scientific">Orbilia ellipsospora</name>
    <dbReference type="NCBI Taxonomy" id="2528407"/>
    <lineage>
        <taxon>Eukaryota</taxon>
        <taxon>Fungi</taxon>
        <taxon>Dikarya</taxon>
        <taxon>Ascomycota</taxon>
        <taxon>Pezizomycotina</taxon>
        <taxon>Orbiliomycetes</taxon>
        <taxon>Orbiliales</taxon>
        <taxon>Orbiliaceae</taxon>
        <taxon>Orbilia</taxon>
    </lineage>
</organism>
<feature type="domain" description="F-box" evidence="2">
    <location>
        <begin position="68"/>
        <end position="99"/>
    </location>
</feature>
<evidence type="ECO:0000313" key="3">
    <source>
        <dbReference type="EMBL" id="KAK6535574.1"/>
    </source>
</evidence>
<feature type="compositionally biased region" description="Polar residues" evidence="1">
    <location>
        <begin position="13"/>
        <end position="34"/>
    </location>
</feature>
<evidence type="ECO:0000259" key="2">
    <source>
        <dbReference type="Pfam" id="PF00646"/>
    </source>
</evidence>
<reference evidence="3 4" key="1">
    <citation type="submission" date="2019-10" db="EMBL/GenBank/DDBJ databases">
        <authorList>
            <person name="Palmer J.M."/>
        </authorList>
    </citation>
    <scope>NUCLEOTIDE SEQUENCE [LARGE SCALE GENOMIC DNA]</scope>
    <source>
        <strain evidence="3 4">TWF694</strain>
    </source>
</reference>
<dbReference type="SUPFAM" id="SSF81383">
    <property type="entry name" value="F-box domain"/>
    <property type="match status" value="1"/>
</dbReference>
<protein>
    <recommendedName>
        <fullName evidence="2">F-box domain-containing protein</fullName>
    </recommendedName>
</protein>
<feature type="region of interest" description="Disordered" evidence="1">
    <location>
        <begin position="13"/>
        <end position="35"/>
    </location>
</feature>
<keyword evidence="4" id="KW-1185">Reference proteome</keyword>
<dbReference type="InterPro" id="IPR001810">
    <property type="entry name" value="F-box_dom"/>
</dbReference>
<dbReference type="EMBL" id="JAVHJO010000010">
    <property type="protein sequence ID" value="KAK6535574.1"/>
    <property type="molecule type" value="Genomic_DNA"/>
</dbReference>
<evidence type="ECO:0000256" key="1">
    <source>
        <dbReference type="SAM" id="MobiDB-lite"/>
    </source>
</evidence>
<name>A0AAV9X782_9PEZI</name>
<comment type="caution">
    <text evidence="3">The sequence shown here is derived from an EMBL/GenBank/DDBJ whole genome shotgun (WGS) entry which is preliminary data.</text>
</comment>
<sequence>MVSRTQLVLAASASMSDSAPKMQHNQHSRASNDSGVFLTPIPTSTAVKSPSILSHRESLDLPDPIPPILNLPLDIFSMITGYLSMADLVSLSLTTKFLRPFCPESSLPLNVPSRTLEERCISRMHLRFLPVHQPTKKKEHKYMNFLFSSSRNYKCPFCSHNLCPPSCDTALFLDSSTGIFYPHTLYNPSKAVFKYCPEMVSLTTEANNPSGGYTHKLLSRTTSQESHRRPHKFVYSTIWCSHHRCPRNLLTLKPSKNPFAAGNNLGYGASLFLEEYLHNWGESRYREHIKTPSLPTITSPPIWAHVPGGRELVGIPIRGGQEVYARTVYEYSFYESVCRHCGFVCTHGKHPFLENAVFDSFCGCHEDGGAEAVTPNTTGKKVHTLGGCKRCGVASVKFTVVKAFDDPKGRSMCVATEVGVKNTFLGTGQKVQRLQALNATSDKEYLEIVRGRDLVDMPAPPRVGILDLPSHVLRRIMVYAGEYEPVGIQNQPYDLLQTSYIFGKYFYGADIQGWQRSFDIIKENFCKLEQKVLRQRQSTGS</sequence>
<evidence type="ECO:0000313" key="4">
    <source>
        <dbReference type="Proteomes" id="UP001365542"/>
    </source>
</evidence>